<gene>
    <name evidence="1" type="ordered locus">midi_00546</name>
</gene>
<evidence type="ECO:0000313" key="2">
    <source>
        <dbReference type="Proteomes" id="UP000006639"/>
    </source>
</evidence>
<reference evidence="1 2" key="1">
    <citation type="journal article" date="2011" name="Mol. Biol. Evol.">
        <title>Phylogenomic evidence for the presence of a flagellum and cbb3 oxidase in the free-living mitochondrial ancestor.</title>
        <authorList>
            <person name="Sassera D."/>
            <person name="Lo N."/>
            <person name="Epis S."/>
            <person name="D'Auria G."/>
            <person name="Montagna M."/>
            <person name="Comandatore F."/>
            <person name="Horner D."/>
            <person name="Pereto J."/>
            <person name="Luciano A.M."/>
            <person name="Franciosi F."/>
            <person name="Ferri E."/>
            <person name="Crotti E."/>
            <person name="Bazzocchi C."/>
            <person name="Daffonchio D."/>
            <person name="Sacchi L."/>
            <person name="Moya A."/>
            <person name="Latorre A."/>
            <person name="Bandi C."/>
        </authorList>
    </citation>
    <scope>NUCLEOTIDE SEQUENCE [LARGE SCALE GENOMIC DNA]</scope>
    <source>
        <strain evidence="1 2">IricVA</strain>
    </source>
</reference>
<keyword evidence="2" id="KW-1185">Reference proteome</keyword>
<accession>F7XW02</accession>
<dbReference type="Proteomes" id="UP000006639">
    <property type="component" value="Chromosome"/>
</dbReference>
<dbReference type="KEGG" id="mmn:midi_00546"/>
<protein>
    <submittedName>
        <fullName evidence="1">Uncharacterized protein</fullName>
    </submittedName>
</protein>
<name>F7XW02_MIDMI</name>
<sequence>MENRLTGPTPYVKLRLYKSCNSTKSLKDIEILEIDEPCTYIKKDQRMEVGVHLYIDCC</sequence>
<proteinExistence type="predicted"/>
<evidence type="ECO:0000313" key="1">
    <source>
        <dbReference type="EMBL" id="AEI88851.1"/>
    </source>
</evidence>
<dbReference type="EMBL" id="CP002130">
    <property type="protein sequence ID" value="AEI88851.1"/>
    <property type="molecule type" value="Genomic_DNA"/>
</dbReference>
<organism evidence="1 2">
    <name type="scientific">Midichloria mitochondrii (strain IricVA)</name>
    <dbReference type="NCBI Taxonomy" id="696127"/>
    <lineage>
        <taxon>Bacteria</taxon>
        <taxon>Pseudomonadati</taxon>
        <taxon>Pseudomonadota</taxon>
        <taxon>Alphaproteobacteria</taxon>
        <taxon>Rickettsiales</taxon>
        <taxon>Candidatus Midichloriaceae</taxon>
        <taxon>Candidatus Midichloria</taxon>
    </lineage>
</organism>
<dbReference type="AlphaFoldDB" id="F7XW02"/>
<dbReference type="HOGENOM" id="CLU_214916_0_0_5"/>